<gene>
    <name evidence="4" type="ORF">BDW42DRAFT_163090</name>
</gene>
<feature type="transmembrane region" description="Helical" evidence="2">
    <location>
        <begin position="673"/>
        <end position="696"/>
    </location>
</feature>
<evidence type="ECO:0000259" key="3">
    <source>
        <dbReference type="Pfam" id="PF20163"/>
    </source>
</evidence>
<keyword evidence="5" id="KW-1185">Reference proteome</keyword>
<sequence length="830" mass="92359">MFNGRRQRDASDSEENNKLISNVKSWRLYPRKRPSTSTEEDINTGMDHSRKWIKGVVVCSWIIAAVLLVNIILTVAAVAVAYSGNKEKSFSFASLYTGKCSVAKNSTTGVHLVINILSTAMLGASNYCLQCLASPSRSEVDEAHGRKTWLPIGVPNIVSLLRNQRGRRWYLGAVLLTTSLPIHLIYNSAAYFSMGPTEYAVVVAQDKLIRYRDNSTDFEQCFAANVGIEPLQFNAAIKDGNFKSLSKEDCVETFAQDYVSGQRVLVLVTNASMPDTEPVAWVGKGNFRSFEVKSDSVFDWLCDGDYRCSKSMAQEIIEDWSVQAPRWSTPSLRLKVPTSKGDYTAQGNIVPGYYGIPESKDTRRLSDLLDKDPFEAELQADLDNPALWEDSSFAKNVEILGHEASCVYSEYDPDRLPRRYPIDHCMSLPTQETCQLFFSPPICIIVIGCNIVKLICTLLTARDSREDLFLTVGDAIASFLTHPDPATERACLLSKTAVEKGALGWRKHTRKPRKSRQSDTPDPPPPLRLPPRRRWFQAASTSRWLCTIAIFIAILIPAGIVLRLGIIDFKKSYGSKSVWSSGLGEVTTATILSSMDVPATASGIFSMVFMANAPQLLVSTAYFQYNALLTCMLSAVEHDNYATHRKPLRVSWPRPGQRSTYYLSLPYRYGLPLLLVSALLHWLVSQSLFFVQIVPFDRFGVPQLAEQVVTCGYSPLAIICAIILGVVLLLVVGLLGLHRFESRMPLAGQCSAAISAACHPLSSTDEHALKPVQWGEVEVPPNFSERDIFRDRLLYRSERDEQGLSTHTGFFHCAFSSGEVSEPSVERLYS</sequence>
<protein>
    <recommendedName>
        <fullName evidence="3">DUF6536 domain-containing protein</fullName>
    </recommendedName>
</protein>
<feature type="transmembrane region" description="Helical" evidence="2">
    <location>
        <begin position="716"/>
        <end position="737"/>
    </location>
</feature>
<keyword evidence="2" id="KW-0812">Transmembrane</keyword>
<dbReference type="Pfam" id="PF20163">
    <property type="entry name" value="DUF6536"/>
    <property type="match status" value="1"/>
</dbReference>
<proteinExistence type="predicted"/>
<feature type="region of interest" description="Disordered" evidence="1">
    <location>
        <begin position="505"/>
        <end position="531"/>
    </location>
</feature>
<feature type="domain" description="DUF6536" evidence="3">
    <location>
        <begin position="52"/>
        <end position="208"/>
    </location>
</feature>
<feature type="transmembrane region" description="Helical" evidence="2">
    <location>
        <begin position="169"/>
        <end position="186"/>
    </location>
</feature>
<organism evidence="4 5">
    <name type="scientific">Aspergillus taichungensis</name>
    <dbReference type="NCBI Taxonomy" id="482145"/>
    <lineage>
        <taxon>Eukaryota</taxon>
        <taxon>Fungi</taxon>
        <taxon>Dikarya</taxon>
        <taxon>Ascomycota</taxon>
        <taxon>Pezizomycotina</taxon>
        <taxon>Eurotiomycetes</taxon>
        <taxon>Eurotiomycetidae</taxon>
        <taxon>Eurotiales</taxon>
        <taxon>Aspergillaceae</taxon>
        <taxon>Aspergillus</taxon>
        <taxon>Aspergillus subgen. Circumdati</taxon>
    </lineage>
</organism>
<feature type="compositionally biased region" description="Basic residues" evidence="1">
    <location>
        <begin position="505"/>
        <end position="515"/>
    </location>
</feature>
<dbReference type="EMBL" id="KZ559513">
    <property type="protein sequence ID" value="PLN84163.1"/>
    <property type="molecule type" value="Genomic_DNA"/>
</dbReference>
<feature type="transmembrane region" description="Helical" evidence="2">
    <location>
        <begin position="542"/>
        <end position="566"/>
    </location>
</feature>
<dbReference type="AlphaFoldDB" id="A0A2J5I2R3"/>
<name>A0A2J5I2R3_9EURO</name>
<dbReference type="PANTHER" id="PTHR35395:SF1">
    <property type="entry name" value="DUF6536 DOMAIN-CONTAINING PROTEIN"/>
    <property type="match status" value="1"/>
</dbReference>
<keyword evidence="2" id="KW-0472">Membrane</keyword>
<dbReference type="OrthoDB" id="5429634at2759"/>
<evidence type="ECO:0000256" key="1">
    <source>
        <dbReference type="SAM" id="MobiDB-lite"/>
    </source>
</evidence>
<keyword evidence="2" id="KW-1133">Transmembrane helix</keyword>
<accession>A0A2J5I2R3</accession>
<reference evidence="5" key="1">
    <citation type="submission" date="2017-12" db="EMBL/GenBank/DDBJ databases">
        <authorList>
            <consortium name="DOE Joint Genome Institute"/>
            <person name="Mondo S.J."/>
            <person name="Kjaerbolling I."/>
            <person name="Vesth T.C."/>
            <person name="Frisvad J.C."/>
            <person name="Nybo J.L."/>
            <person name="Theobald S."/>
            <person name="Kuo A."/>
            <person name="Bowyer P."/>
            <person name="Matsuda Y."/>
            <person name="Lyhne E.K."/>
            <person name="Kogle M.E."/>
            <person name="Clum A."/>
            <person name="Lipzen A."/>
            <person name="Salamov A."/>
            <person name="Ngan C.Y."/>
            <person name="Daum C."/>
            <person name="Chiniquy J."/>
            <person name="Barry K."/>
            <person name="LaButti K."/>
            <person name="Haridas S."/>
            <person name="Simmons B.A."/>
            <person name="Magnuson J.K."/>
            <person name="Mortensen U.H."/>
            <person name="Larsen T.O."/>
            <person name="Grigoriev I.V."/>
            <person name="Baker S.E."/>
            <person name="Andersen M.R."/>
            <person name="Nordberg H.P."/>
            <person name="Cantor M.N."/>
            <person name="Hua S.X."/>
        </authorList>
    </citation>
    <scope>NUCLEOTIDE SEQUENCE [LARGE SCALE GENOMIC DNA]</scope>
    <source>
        <strain evidence="5">IBT 19404</strain>
    </source>
</reference>
<evidence type="ECO:0000256" key="2">
    <source>
        <dbReference type="SAM" id="Phobius"/>
    </source>
</evidence>
<feature type="transmembrane region" description="Helical" evidence="2">
    <location>
        <begin position="109"/>
        <end position="129"/>
    </location>
</feature>
<evidence type="ECO:0000313" key="4">
    <source>
        <dbReference type="EMBL" id="PLN84163.1"/>
    </source>
</evidence>
<dbReference type="Proteomes" id="UP000235023">
    <property type="component" value="Unassembled WGS sequence"/>
</dbReference>
<dbReference type="InterPro" id="IPR046623">
    <property type="entry name" value="DUF6536"/>
</dbReference>
<dbReference type="PANTHER" id="PTHR35395">
    <property type="entry name" value="DUF6536 DOMAIN-CONTAINING PROTEIN"/>
    <property type="match status" value="1"/>
</dbReference>
<feature type="transmembrane region" description="Helical" evidence="2">
    <location>
        <begin position="56"/>
        <end position="82"/>
    </location>
</feature>
<evidence type="ECO:0000313" key="5">
    <source>
        <dbReference type="Proteomes" id="UP000235023"/>
    </source>
</evidence>